<dbReference type="PANTHER" id="PTHR43798:SF31">
    <property type="entry name" value="AB HYDROLASE SUPERFAMILY PROTEIN YCLE"/>
    <property type="match status" value="1"/>
</dbReference>
<dbReference type="EMBL" id="JAHSTP010000002">
    <property type="protein sequence ID" value="MBZ6150762.1"/>
    <property type="molecule type" value="Genomic_DNA"/>
</dbReference>
<dbReference type="InterPro" id="IPR029058">
    <property type="entry name" value="AB_hydrolase_fold"/>
</dbReference>
<reference evidence="3 4" key="1">
    <citation type="submission" date="2021-06" db="EMBL/GenBank/DDBJ databases">
        <title>Ecological speciation of a Streptomyces species isolated from different habitats and geographic origins.</title>
        <authorList>
            <person name="Wang J."/>
        </authorList>
    </citation>
    <scope>NUCLEOTIDE SEQUENCE [LARGE SCALE GENOMIC DNA]</scope>
    <source>
        <strain evidence="3 4">FXJ8.012</strain>
    </source>
</reference>
<keyword evidence="1 3" id="KW-0378">Hydrolase</keyword>
<dbReference type="GO" id="GO:0016787">
    <property type="term" value="F:hydrolase activity"/>
    <property type="evidence" value="ECO:0007669"/>
    <property type="project" value="UniProtKB-KW"/>
</dbReference>
<gene>
    <name evidence="3" type="ORF">KVH32_06215</name>
</gene>
<dbReference type="PANTHER" id="PTHR43798">
    <property type="entry name" value="MONOACYLGLYCEROL LIPASE"/>
    <property type="match status" value="1"/>
</dbReference>
<dbReference type="InterPro" id="IPR050266">
    <property type="entry name" value="AB_hydrolase_sf"/>
</dbReference>
<feature type="domain" description="AB hydrolase-1" evidence="2">
    <location>
        <begin position="51"/>
        <end position="281"/>
    </location>
</feature>
<sequence length="295" mass="31655">MTPWLPKHGLHDTLVVMTAASNPPVDVASELRRFASADGDLAYRDTGAGDPVVLLHSGFADHRVFDAQIPVLARGYRVIAPDVRGHGASANATRPFRWADDLAALLRHLDTGPAVLVGVSMGGAIATDTVLEHPELVRAVVACGAATSEFEYTDPWARGVQSEQAAALGAGDAEGWLTAFLRFVPGRYRTLDDVDPDVLRRVREMALGTLAKHTPDEENHHVPLTGTWARVPEIGVPVLTVNGALDAPELIAAAERLARTVRDGRSTTVEGVGHYPNMERPGAFTDIVTDFLRTL</sequence>
<evidence type="ECO:0000256" key="1">
    <source>
        <dbReference type="ARBA" id="ARBA00022801"/>
    </source>
</evidence>
<organism evidence="3 4">
    <name type="scientific">Streptomyces olivaceus</name>
    <dbReference type="NCBI Taxonomy" id="47716"/>
    <lineage>
        <taxon>Bacteria</taxon>
        <taxon>Bacillati</taxon>
        <taxon>Actinomycetota</taxon>
        <taxon>Actinomycetes</taxon>
        <taxon>Kitasatosporales</taxon>
        <taxon>Streptomycetaceae</taxon>
        <taxon>Streptomyces</taxon>
    </lineage>
</organism>
<keyword evidence="4" id="KW-1185">Reference proteome</keyword>
<dbReference type="InterPro" id="IPR000073">
    <property type="entry name" value="AB_hydrolase_1"/>
</dbReference>
<proteinExistence type="predicted"/>
<accession>A0ABS7VZQ1</accession>
<evidence type="ECO:0000259" key="2">
    <source>
        <dbReference type="Pfam" id="PF00561"/>
    </source>
</evidence>
<dbReference type="PRINTS" id="PR00111">
    <property type="entry name" value="ABHYDROLASE"/>
</dbReference>
<evidence type="ECO:0000313" key="4">
    <source>
        <dbReference type="Proteomes" id="UP000758701"/>
    </source>
</evidence>
<dbReference type="Proteomes" id="UP000758701">
    <property type="component" value="Unassembled WGS sequence"/>
</dbReference>
<dbReference type="InterPro" id="IPR000639">
    <property type="entry name" value="Epox_hydrolase-like"/>
</dbReference>
<dbReference type="Gene3D" id="3.40.50.1820">
    <property type="entry name" value="alpha/beta hydrolase"/>
    <property type="match status" value="1"/>
</dbReference>
<dbReference type="SUPFAM" id="SSF53474">
    <property type="entry name" value="alpha/beta-Hydrolases"/>
    <property type="match status" value="1"/>
</dbReference>
<dbReference type="PRINTS" id="PR00412">
    <property type="entry name" value="EPOXHYDRLASE"/>
</dbReference>
<dbReference type="Pfam" id="PF00561">
    <property type="entry name" value="Abhydrolase_1"/>
    <property type="match status" value="1"/>
</dbReference>
<comment type="caution">
    <text evidence="3">The sequence shown here is derived from an EMBL/GenBank/DDBJ whole genome shotgun (WGS) entry which is preliminary data.</text>
</comment>
<evidence type="ECO:0000313" key="3">
    <source>
        <dbReference type="EMBL" id="MBZ6150762.1"/>
    </source>
</evidence>
<protein>
    <submittedName>
        <fullName evidence="3">Alpha/beta hydrolase</fullName>
    </submittedName>
</protein>
<name>A0ABS7VZQ1_STROV</name>